<evidence type="ECO:0000313" key="3">
    <source>
        <dbReference type="EMBL" id="KOB57909.1"/>
    </source>
</evidence>
<dbReference type="STRING" id="104452.A0A0L7K563"/>
<protein>
    <submittedName>
        <fullName evidence="3">Bicaudal D-related protein 1</fullName>
    </submittedName>
</protein>
<comment type="caution">
    <text evidence="3">The sequence shown here is derived from an EMBL/GenBank/DDBJ whole genome shotgun (WGS) entry which is preliminary data.</text>
</comment>
<dbReference type="Proteomes" id="UP000037510">
    <property type="component" value="Unassembled WGS sequence"/>
</dbReference>
<evidence type="ECO:0000313" key="4">
    <source>
        <dbReference type="Proteomes" id="UP000037510"/>
    </source>
</evidence>
<feature type="non-terminal residue" evidence="3">
    <location>
        <position position="1"/>
    </location>
</feature>
<feature type="region of interest" description="Disordered" evidence="2">
    <location>
        <begin position="122"/>
        <end position="147"/>
    </location>
</feature>
<sequence length="147" mass="16959">KKAAEVYIHTLHTHAIIYSSLQNDEAVTRARQERDEAIDRKKAAEVYIHTLHTDAIIYNSLQNDEAVTRARQERDDAIDRKKAAEVALAKTRVELMQANSQLYEAMDMQELIDEQMKHKLTSEKRRKLPAPPPAPTRASRLLGFFHR</sequence>
<reference evidence="3 4" key="1">
    <citation type="journal article" date="2015" name="Genome Biol. Evol.">
        <title>The genome of winter moth (Operophtera brumata) provides a genomic perspective on sexual dimorphism and phenology.</title>
        <authorList>
            <person name="Derks M.F."/>
            <person name="Smit S."/>
            <person name="Salis L."/>
            <person name="Schijlen E."/>
            <person name="Bossers A."/>
            <person name="Mateman C."/>
            <person name="Pijl A.S."/>
            <person name="de Ridder D."/>
            <person name="Groenen M.A."/>
            <person name="Visser M.E."/>
            <person name="Megens H.J."/>
        </authorList>
    </citation>
    <scope>NUCLEOTIDE SEQUENCE [LARGE SCALE GENOMIC DNA]</scope>
    <source>
        <strain evidence="3">WM2013NL</strain>
        <tissue evidence="3">Head and thorax</tissue>
    </source>
</reference>
<name>A0A0L7K563_OPEBR</name>
<organism evidence="3 4">
    <name type="scientific">Operophtera brumata</name>
    <name type="common">Winter moth</name>
    <name type="synonym">Phalaena brumata</name>
    <dbReference type="NCBI Taxonomy" id="104452"/>
    <lineage>
        <taxon>Eukaryota</taxon>
        <taxon>Metazoa</taxon>
        <taxon>Ecdysozoa</taxon>
        <taxon>Arthropoda</taxon>
        <taxon>Hexapoda</taxon>
        <taxon>Insecta</taxon>
        <taxon>Pterygota</taxon>
        <taxon>Neoptera</taxon>
        <taxon>Endopterygota</taxon>
        <taxon>Lepidoptera</taxon>
        <taxon>Glossata</taxon>
        <taxon>Ditrysia</taxon>
        <taxon>Geometroidea</taxon>
        <taxon>Geometridae</taxon>
        <taxon>Larentiinae</taxon>
        <taxon>Operophtera</taxon>
    </lineage>
</organism>
<dbReference type="AlphaFoldDB" id="A0A0L7K563"/>
<evidence type="ECO:0000256" key="2">
    <source>
        <dbReference type="SAM" id="MobiDB-lite"/>
    </source>
</evidence>
<proteinExistence type="predicted"/>
<dbReference type="EMBL" id="JTDY01010889">
    <property type="protein sequence ID" value="KOB57909.1"/>
    <property type="molecule type" value="Genomic_DNA"/>
</dbReference>
<feature type="non-terminal residue" evidence="3">
    <location>
        <position position="147"/>
    </location>
</feature>
<gene>
    <name evidence="3" type="ORF">OBRU01_25634</name>
</gene>
<accession>A0A0L7K563</accession>
<keyword evidence="4" id="KW-1185">Reference proteome</keyword>
<keyword evidence="1" id="KW-0175">Coiled coil</keyword>
<feature type="coiled-coil region" evidence="1">
    <location>
        <begin position="67"/>
        <end position="101"/>
    </location>
</feature>
<evidence type="ECO:0000256" key="1">
    <source>
        <dbReference type="SAM" id="Coils"/>
    </source>
</evidence>